<dbReference type="CDD" id="cd12421">
    <property type="entry name" value="RRM1_PTBP1_hnRNPL_like"/>
    <property type="match status" value="1"/>
</dbReference>
<dbReference type="InterPro" id="IPR000504">
    <property type="entry name" value="RRM_dom"/>
</dbReference>
<reference evidence="3 4" key="1">
    <citation type="journal article" date="2015" name="Parasit. Vectors">
        <title>Draft genome of the scabies mite.</title>
        <authorList>
            <person name="Rider S.D.Jr."/>
            <person name="Morgan M.S."/>
            <person name="Arlian L.G."/>
        </authorList>
    </citation>
    <scope>NUCLEOTIDE SEQUENCE [LARGE SCALE GENOMIC DNA]</scope>
    <source>
        <strain evidence="3">Arlian Lab</strain>
    </source>
</reference>
<dbReference type="GO" id="GO:0006397">
    <property type="term" value="P:mRNA processing"/>
    <property type="evidence" value="ECO:0007669"/>
    <property type="project" value="InterPro"/>
</dbReference>
<dbReference type="Pfam" id="PF13893">
    <property type="entry name" value="RRM_5"/>
    <property type="match status" value="2"/>
</dbReference>
<evidence type="ECO:0000256" key="1">
    <source>
        <dbReference type="PROSITE-ProRule" id="PRU00176"/>
    </source>
</evidence>
<evidence type="ECO:0000313" key="3">
    <source>
        <dbReference type="EMBL" id="KPM09715.1"/>
    </source>
</evidence>
<dbReference type="PANTHER" id="PTHR15592">
    <property type="entry name" value="MATRIN 3/NUCLEAR PROTEIN 220-RELATED"/>
    <property type="match status" value="1"/>
</dbReference>
<evidence type="ECO:0000313" key="4">
    <source>
        <dbReference type="Proteomes" id="UP000616769"/>
    </source>
</evidence>
<dbReference type="GO" id="GO:0003723">
    <property type="term" value="F:RNA binding"/>
    <property type="evidence" value="ECO:0007669"/>
    <property type="project" value="UniProtKB-UniRule"/>
</dbReference>
<dbReference type="OrthoDB" id="296632at2759"/>
<protein>
    <submittedName>
        <fullName evidence="3">Polypyrimidine tract-binding protein 3-like protein</fullName>
    </submittedName>
</protein>
<dbReference type="AlphaFoldDB" id="A0A132AGM4"/>
<name>A0A132AGM4_SARSC</name>
<dbReference type="InterPro" id="IPR012677">
    <property type="entry name" value="Nucleotide-bd_a/b_plait_sf"/>
</dbReference>
<dbReference type="CDD" id="cd12423">
    <property type="entry name" value="RRM3_PTBP1_like"/>
    <property type="match status" value="1"/>
</dbReference>
<dbReference type="CDD" id="cd12425">
    <property type="entry name" value="RRM4_PTBP1_like"/>
    <property type="match status" value="1"/>
</dbReference>
<dbReference type="InterPro" id="IPR006536">
    <property type="entry name" value="HnRNP-L/PTB"/>
</dbReference>
<feature type="domain" description="RRM" evidence="2">
    <location>
        <begin position="80"/>
        <end position="163"/>
    </location>
</feature>
<comment type="caution">
    <text evidence="3">The sequence shown here is derived from an EMBL/GenBank/DDBJ whole genome shotgun (WGS) entry which is preliminary data.</text>
</comment>
<dbReference type="SUPFAM" id="SSF54928">
    <property type="entry name" value="RNA-binding domain, RBD"/>
    <property type="match status" value="3"/>
</dbReference>
<dbReference type="Pfam" id="PF22976">
    <property type="entry name" value="RRM_10"/>
    <property type="match status" value="1"/>
</dbReference>
<dbReference type="Gene3D" id="3.30.70.330">
    <property type="match status" value="4"/>
</dbReference>
<dbReference type="NCBIfam" id="TIGR01649">
    <property type="entry name" value="hnRNP-L_PTB"/>
    <property type="match status" value="1"/>
</dbReference>
<evidence type="ECO:0000259" key="2">
    <source>
        <dbReference type="PROSITE" id="PS50102"/>
    </source>
</evidence>
<keyword evidence="1" id="KW-0694">RNA-binding</keyword>
<dbReference type="Proteomes" id="UP000616769">
    <property type="component" value="Unassembled WGS sequence"/>
</dbReference>
<organism evidence="3 4">
    <name type="scientific">Sarcoptes scabiei</name>
    <name type="common">Itch mite</name>
    <name type="synonym">Acarus scabiei</name>
    <dbReference type="NCBI Taxonomy" id="52283"/>
    <lineage>
        <taxon>Eukaryota</taxon>
        <taxon>Metazoa</taxon>
        <taxon>Ecdysozoa</taxon>
        <taxon>Arthropoda</taxon>
        <taxon>Chelicerata</taxon>
        <taxon>Arachnida</taxon>
        <taxon>Acari</taxon>
        <taxon>Acariformes</taxon>
        <taxon>Sarcoptiformes</taxon>
        <taxon>Astigmata</taxon>
        <taxon>Psoroptidia</taxon>
        <taxon>Sarcoptoidea</taxon>
        <taxon>Sarcoptidae</taxon>
        <taxon>Sarcoptinae</taxon>
        <taxon>Sarcoptes</taxon>
    </lineage>
</organism>
<dbReference type="Pfam" id="PF00076">
    <property type="entry name" value="RRM_1"/>
    <property type="match status" value="1"/>
</dbReference>
<dbReference type="InterPro" id="IPR055204">
    <property type="entry name" value="HNRNPL_RRM"/>
</dbReference>
<feature type="domain" description="RRM" evidence="2">
    <location>
        <begin position="440"/>
        <end position="514"/>
    </location>
</feature>
<dbReference type="VEuPathDB" id="VectorBase:SSCA009613"/>
<dbReference type="GO" id="GO:0005634">
    <property type="term" value="C:nucleus"/>
    <property type="evidence" value="ECO:0007669"/>
    <property type="project" value="InterPro"/>
</dbReference>
<feature type="domain" description="RRM" evidence="2">
    <location>
        <begin position="557"/>
        <end position="633"/>
    </location>
</feature>
<sequence>MTKRGIEELSFNGTLIDSSSIFDSSCDKTSMASHGMTNGVSDFGINGSNGHSYSNGASEENTVAKKFKSDISVPASAKSRVVHIRNIPSDTSQQELFLMASPFGNITNHLFVRSKNQAFVEFDSHFSAMQMASYWIQTTIGGVPTQVQPTIRGHHLQVQISNHKELKMHYENQNNSNTISSNGKTLPMENQSDTESLFSADNVTSNPGPVIKVLIDKQFYSIPLDSIYQTFSLCGKILKIITNLKNMQFQALIQFGDISSAINAKGTYDGQSVYVGNPIGLNVMRIEFTKLQNLIVKYNNDKMKDFTVPKSNGLSRSINSTGSVTSHPIISNHASLSSESSDLSANIFNSTLAIPSQPTSFPSAAYSTFANAAALNINGQISSNPNLNAFNSRFIASGASSIHQALSAANAAALATGSIINPASAAMFHSSLSSNLVFTSVIHVSGLHPEHVTPDALFTLFGVYGDVIRVKILFNKKDTALIQMAEPSQAQHAITYLDRIRLFGKTIHVMASKHQIVQMPKEVHQDSGLTKDYTNSPLHRFKRPGSKNYNNIYPPSETLHVSNIPSSCTEEILKEAFQRTTEKEILKFKFFLNDHRMALIQFASIEDAIIALIKMHNYKVAENSHLRVSFSKSPI</sequence>
<dbReference type="InterPro" id="IPR035979">
    <property type="entry name" value="RBD_domain_sf"/>
</dbReference>
<dbReference type="SMART" id="SM00360">
    <property type="entry name" value="RRM"/>
    <property type="match status" value="4"/>
</dbReference>
<dbReference type="EMBL" id="JXLN01013980">
    <property type="protein sequence ID" value="KPM09715.1"/>
    <property type="molecule type" value="Genomic_DNA"/>
</dbReference>
<gene>
    <name evidence="3" type="ORF">QR98_0082590</name>
</gene>
<dbReference type="FunFam" id="3.30.70.330:FF:000341">
    <property type="entry name" value="Hephaestus, isoform C"/>
    <property type="match status" value="1"/>
</dbReference>
<proteinExistence type="predicted"/>
<accession>A0A132AGM4</accession>
<dbReference type="PROSITE" id="PS50102">
    <property type="entry name" value="RRM"/>
    <property type="match status" value="3"/>
</dbReference>